<accession>A0AC34GNM4</accession>
<organism evidence="1 2">
    <name type="scientific">Panagrolaimus sp. ES5</name>
    <dbReference type="NCBI Taxonomy" id="591445"/>
    <lineage>
        <taxon>Eukaryota</taxon>
        <taxon>Metazoa</taxon>
        <taxon>Ecdysozoa</taxon>
        <taxon>Nematoda</taxon>
        <taxon>Chromadorea</taxon>
        <taxon>Rhabditida</taxon>
        <taxon>Tylenchina</taxon>
        <taxon>Panagrolaimomorpha</taxon>
        <taxon>Panagrolaimoidea</taxon>
        <taxon>Panagrolaimidae</taxon>
        <taxon>Panagrolaimus</taxon>
    </lineage>
</organism>
<evidence type="ECO:0000313" key="2">
    <source>
        <dbReference type="WBParaSite" id="ES5_v2.g555.t1"/>
    </source>
</evidence>
<protein>
    <submittedName>
        <fullName evidence="2">Uncharacterized protein</fullName>
    </submittedName>
</protein>
<name>A0AC34GNM4_9BILA</name>
<sequence>MCRNCDNNRHFSKSCGGGDCYCRGSSFIGRNQKPYDRDNNRRPPQKSQQQHQRQPKKSFDNKNWQNPLQQQYQQYQYQQQKPEPESISYGLIYRVSEDELKKVMKKNGNAWEINDADSFEKFSKKVLKALGKNVDELKSPAQEKTPPPKIVKKEPF</sequence>
<dbReference type="WBParaSite" id="ES5_v2.g555.t1">
    <property type="protein sequence ID" value="ES5_v2.g555.t1"/>
    <property type="gene ID" value="ES5_v2.g555"/>
</dbReference>
<reference evidence="2" key="1">
    <citation type="submission" date="2022-11" db="UniProtKB">
        <authorList>
            <consortium name="WormBaseParasite"/>
        </authorList>
    </citation>
    <scope>IDENTIFICATION</scope>
</reference>
<proteinExistence type="predicted"/>
<evidence type="ECO:0000313" key="1">
    <source>
        <dbReference type="Proteomes" id="UP000887579"/>
    </source>
</evidence>
<dbReference type="Proteomes" id="UP000887579">
    <property type="component" value="Unplaced"/>
</dbReference>